<dbReference type="GO" id="GO:0042545">
    <property type="term" value="P:cell wall modification"/>
    <property type="evidence" value="ECO:0007669"/>
    <property type="project" value="UniProtKB-UniRule"/>
</dbReference>
<dbReference type="Gene3D" id="2.160.20.10">
    <property type="entry name" value="Single-stranded right-handed beta-helix, Pectin lyase-like"/>
    <property type="match status" value="1"/>
</dbReference>
<dbReference type="PROSITE" id="PS51164">
    <property type="entry name" value="CBM1_2"/>
    <property type="match status" value="1"/>
</dbReference>
<feature type="signal peptide" evidence="11">
    <location>
        <begin position="1"/>
        <end position="18"/>
    </location>
</feature>
<evidence type="ECO:0000256" key="9">
    <source>
        <dbReference type="ARBA" id="ARBA00047928"/>
    </source>
</evidence>
<keyword evidence="5 11" id="KW-0964">Secreted</keyword>
<proteinExistence type="inferred from homology"/>
<evidence type="ECO:0000256" key="12">
    <source>
        <dbReference type="SAM" id="MobiDB-lite"/>
    </source>
</evidence>
<dbReference type="InterPro" id="IPR000254">
    <property type="entry name" value="CBD"/>
</dbReference>
<evidence type="ECO:0000256" key="7">
    <source>
        <dbReference type="ARBA" id="ARBA00022801"/>
    </source>
</evidence>
<comment type="function">
    <text evidence="11">Involved in maceration and soft-rotting of plant tissue.</text>
</comment>
<dbReference type="AlphaFoldDB" id="A0AAV9X0C8"/>
<evidence type="ECO:0000259" key="13">
    <source>
        <dbReference type="PROSITE" id="PS51164"/>
    </source>
</evidence>
<evidence type="ECO:0000256" key="2">
    <source>
        <dbReference type="ARBA" id="ARBA00005184"/>
    </source>
</evidence>
<evidence type="ECO:0000256" key="5">
    <source>
        <dbReference type="ARBA" id="ARBA00022525"/>
    </source>
</evidence>
<reference evidence="14 15" key="1">
    <citation type="submission" date="2019-10" db="EMBL/GenBank/DDBJ databases">
        <authorList>
            <person name="Palmer J.M."/>
        </authorList>
    </citation>
    <scope>NUCLEOTIDE SEQUENCE [LARGE SCALE GENOMIC DNA]</scope>
    <source>
        <strain evidence="14 15">TWF694</strain>
    </source>
</reference>
<evidence type="ECO:0000256" key="10">
    <source>
        <dbReference type="PROSITE-ProRule" id="PRU10040"/>
    </source>
</evidence>
<comment type="caution">
    <text evidence="14">The sequence shown here is derived from an EMBL/GenBank/DDBJ whole genome shotgun (WGS) entry which is preliminary data.</text>
</comment>
<dbReference type="Pfam" id="PF00734">
    <property type="entry name" value="CBM_1"/>
    <property type="match status" value="1"/>
</dbReference>
<dbReference type="PANTHER" id="PTHR31321">
    <property type="entry name" value="ACYL-COA THIOESTER HYDROLASE YBHC-RELATED"/>
    <property type="match status" value="1"/>
</dbReference>
<dbReference type="InterPro" id="IPR012334">
    <property type="entry name" value="Pectin_lyas_fold"/>
</dbReference>
<dbReference type="SMART" id="SM00236">
    <property type="entry name" value="fCBD"/>
    <property type="match status" value="1"/>
</dbReference>
<dbReference type="SUPFAM" id="SSF51126">
    <property type="entry name" value="Pectin lyase-like"/>
    <property type="match status" value="1"/>
</dbReference>
<organism evidence="14 15">
    <name type="scientific">Orbilia ellipsospora</name>
    <dbReference type="NCBI Taxonomy" id="2528407"/>
    <lineage>
        <taxon>Eukaryota</taxon>
        <taxon>Fungi</taxon>
        <taxon>Dikarya</taxon>
        <taxon>Ascomycota</taxon>
        <taxon>Pezizomycotina</taxon>
        <taxon>Orbiliomycetes</taxon>
        <taxon>Orbiliales</taxon>
        <taxon>Orbiliaceae</taxon>
        <taxon>Orbilia</taxon>
    </lineage>
</organism>
<dbReference type="InterPro" id="IPR011050">
    <property type="entry name" value="Pectin_lyase_fold/virulence"/>
</dbReference>
<comment type="similarity">
    <text evidence="3">Belongs to the pectinesterase family.</text>
</comment>
<feature type="domain" description="CBM1" evidence="13">
    <location>
        <begin position="18"/>
        <end position="54"/>
    </location>
</feature>
<accession>A0AAV9X0C8</accession>
<dbReference type="FunFam" id="2.160.20.10:FF:000014">
    <property type="entry name" value="Pectinesterase"/>
    <property type="match status" value="1"/>
</dbReference>
<comment type="pathway">
    <text evidence="2 11">Glycan metabolism; pectin degradation; 2-dehydro-3-deoxy-D-gluconate from pectin: step 1/5.</text>
</comment>
<keyword evidence="15" id="KW-1185">Reference proteome</keyword>
<feature type="compositionally biased region" description="Low complexity" evidence="12">
    <location>
        <begin position="65"/>
        <end position="92"/>
    </location>
</feature>
<dbReference type="PANTHER" id="PTHR31321:SF57">
    <property type="entry name" value="PECTINESTERASE 53-RELATED"/>
    <property type="match status" value="1"/>
</dbReference>
<dbReference type="InterPro" id="IPR035971">
    <property type="entry name" value="CBD_sf"/>
</dbReference>
<evidence type="ECO:0000256" key="8">
    <source>
        <dbReference type="ARBA" id="ARBA00023085"/>
    </source>
</evidence>
<dbReference type="InterPro" id="IPR033131">
    <property type="entry name" value="Pectinesterase_Asp_AS"/>
</dbReference>
<dbReference type="GO" id="GO:0030248">
    <property type="term" value="F:cellulose binding"/>
    <property type="evidence" value="ECO:0007669"/>
    <property type="project" value="InterPro"/>
</dbReference>
<evidence type="ECO:0000256" key="6">
    <source>
        <dbReference type="ARBA" id="ARBA00022729"/>
    </source>
</evidence>
<dbReference type="SUPFAM" id="SSF57180">
    <property type="entry name" value="Cellulose-binding domain"/>
    <property type="match status" value="1"/>
</dbReference>
<feature type="region of interest" description="Disordered" evidence="12">
    <location>
        <begin position="65"/>
        <end position="93"/>
    </location>
</feature>
<comment type="catalytic activity">
    <reaction evidence="9 11">
        <text>[(1-&gt;4)-alpha-D-galacturonosyl methyl ester](n) + n H2O = [(1-&gt;4)-alpha-D-galacturonosyl](n) + n methanol + n H(+)</text>
        <dbReference type="Rhea" id="RHEA:22380"/>
        <dbReference type="Rhea" id="RHEA-COMP:14570"/>
        <dbReference type="Rhea" id="RHEA-COMP:14573"/>
        <dbReference type="ChEBI" id="CHEBI:15377"/>
        <dbReference type="ChEBI" id="CHEBI:15378"/>
        <dbReference type="ChEBI" id="CHEBI:17790"/>
        <dbReference type="ChEBI" id="CHEBI:140522"/>
        <dbReference type="ChEBI" id="CHEBI:140523"/>
        <dbReference type="EC" id="3.1.1.11"/>
    </reaction>
</comment>
<protein>
    <recommendedName>
        <fullName evidence="4 11">Pectinesterase</fullName>
        <ecNumber evidence="4 11">3.1.1.11</ecNumber>
    </recommendedName>
</protein>
<feature type="chain" id="PRO_5043101059" description="Pectinesterase" evidence="11">
    <location>
        <begin position="19"/>
        <end position="397"/>
    </location>
</feature>
<evidence type="ECO:0000256" key="1">
    <source>
        <dbReference type="ARBA" id="ARBA00004613"/>
    </source>
</evidence>
<sequence length="397" mass="41577">MQYKYFAALAALLPLALAQSPVYGQCGGIGWTGPTTCVSGSVCTYGNDYYYQCLPGTGTTLTTTKTTTKATTTTTKASTTSAPATTAGASGSVHTAPPSGAIIVRQSGTKSGEFATLGAAIASLGTSSTAAVTIFIYQGTYNERVVINYKGILTIIGYTTNSYSYTSNTVTFQNSLGADVAGSDANSATLQCSGANLQVYNLNIKNTRGSGVQAVAMSSTATKSAWYGCAFYGYQDTLYANSGYQYYANCYIEGAVDYIFGGAAAWFNKCTLRSNGGGAITANSRSVSTDPNWYVFESCSIDKSSASSIGSGSVYLGRPWKVLARVLYQRCTMSNIINAAGWTTMAAGATPLFYEYMNTGAGASTSGRKYLTSTSVSLTKAQLFANDVSWYDASYPV</sequence>
<dbReference type="PROSITE" id="PS00562">
    <property type="entry name" value="CBM1_1"/>
    <property type="match status" value="1"/>
</dbReference>
<evidence type="ECO:0000256" key="11">
    <source>
        <dbReference type="RuleBase" id="RU000589"/>
    </source>
</evidence>
<dbReference type="InterPro" id="IPR000070">
    <property type="entry name" value="Pectinesterase_cat"/>
</dbReference>
<feature type="active site" evidence="10">
    <location>
        <position position="257"/>
    </location>
</feature>
<gene>
    <name evidence="14" type="ORF">TWF694_003003</name>
</gene>
<evidence type="ECO:0000256" key="3">
    <source>
        <dbReference type="ARBA" id="ARBA00008891"/>
    </source>
</evidence>
<keyword evidence="6 11" id="KW-0732">Signal</keyword>
<evidence type="ECO:0000313" key="15">
    <source>
        <dbReference type="Proteomes" id="UP001365542"/>
    </source>
</evidence>
<dbReference type="Pfam" id="PF01095">
    <property type="entry name" value="Pectinesterase"/>
    <property type="match status" value="1"/>
</dbReference>
<dbReference type="GO" id="GO:0030599">
    <property type="term" value="F:pectinesterase activity"/>
    <property type="evidence" value="ECO:0007669"/>
    <property type="project" value="UniProtKB-UniRule"/>
</dbReference>
<dbReference type="GO" id="GO:0045490">
    <property type="term" value="P:pectin catabolic process"/>
    <property type="evidence" value="ECO:0007669"/>
    <property type="project" value="UniProtKB-UniRule"/>
</dbReference>
<dbReference type="GO" id="GO:0005576">
    <property type="term" value="C:extracellular region"/>
    <property type="evidence" value="ECO:0007669"/>
    <property type="project" value="UniProtKB-SubCell"/>
</dbReference>
<dbReference type="PROSITE" id="PS00503">
    <property type="entry name" value="PECTINESTERASE_2"/>
    <property type="match status" value="1"/>
</dbReference>
<dbReference type="EMBL" id="JAVHJO010000012">
    <property type="protein sequence ID" value="KAK6531838.1"/>
    <property type="molecule type" value="Genomic_DNA"/>
</dbReference>
<evidence type="ECO:0000313" key="14">
    <source>
        <dbReference type="EMBL" id="KAK6531838.1"/>
    </source>
</evidence>
<keyword evidence="8 11" id="KW-0063">Aspartyl esterase</keyword>
<comment type="subcellular location">
    <subcellularLocation>
        <location evidence="1 11">Secreted</location>
    </subcellularLocation>
</comment>
<keyword evidence="7 11" id="KW-0378">Hydrolase</keyword>
<name>A0AAV9X0C8_9PEZI</name>
<dbReference type="EC" id="3.1.1.11" evidence="4 11"/>
<keyword evidence="11" id="KW-0961">Cell wall biogenesis/degradation</keyword>
<evidence type="ECO:0000256" key="4">
    <source>
        <dbReference type="ARBA" id="ARBA00013229"/>
    </source>
</evidence>
<dbReference type="Proteomes" id="UP001365542">
    <property type="component" value="Unassembled WGS sequence"/>
</dbReference>